<dbReference type="InterPro" id="IPR036390">
    <property type="entry name" value="WH_DNA-bd_sf"/>
</dbReference>
<keyword evidence="4" id="KW-0804">Transcription</keyword>
<dbReference type="Gene3D" id="3.40.190.10">
    <property type="entry name" value="Periplasmic binding protein-like II"/>
    <property type="match status" value="2"/>
</dbReference>
<sequence>MEVRWLEAFIAVAEELHFGNAAIRLRMAQSPLSQVIRKLERSLDTELFIRSTRSVDLTPAGHAFLPHARAVLEEIELAQQSVKVPDGVVYGKLILGFTGVLNRRTLPRFTRAVRDTYPQIELSLVGRVMTRDAVAQLEAGTLDLAFVGLPTDSTRTETRLLLRERFGMVVPTGHPLADQDHVELSMFAQDRFITPPIGAGSMLYEDTIRACTEAGFHPIVSQQITDPYMSMMLVAAGVGVAYLPEGVRPVVPPGTVFVPLAGEPVYMNHGLAWSKQRGSAAREAFLELVEDVLAEGL</sequence>
<dbReference type="SUPFAM" id="SSF46785">
    <property type="entry name" value="Winged helix' DNA-binding domain"/>
    <property type="match status" value="1"/>
</dbReference>
<evidence type="ECO:0000259" key="5">
    <source>
        <dbReference type="PROSITE" id="PS50931"/>
    </source>
</evidence>
<evidence type="ECO:0000313" key="6">
    <source>
        <dbReference type="EMBL" id="HJF13937.1"/>
    </source>
</evidence>
<dbReference type="InterPro" id="IPR036388">
    <property type="entry name" value="WH-like_DNA-bd_sf"/>
</dbReference>
<reference evidence="6" key="2">
    <citation type="submission" date="2021-09" db="EMBL/GenBank/DDBJ databases">
        <authorList>
            <person name="Gilroy R."/>
        </authorList>
    </citation>
    <scope>NUCLEOTIDE SEQUENCE</scope>
    <source>
        <strain evidence="6">ChiHjej13B12-14962</strain>
    </source>
</reference>
<organism evidence="6 7">
    <name type="scientific">Enteractinococcus helveticum</name>
    <dbReference type="NCBI Taxonomy" id="1837282"/>
    <lineage>
        <taxon>Bacteria</taxon>
        <taxon>Bacillati</taxon>
        <taxon>Actinomycetota</taxon>
        <taxon>Actinomycetes</taxon>
        <taxon>Micrococcales</taxon>
        <taxon>Micrococcaceae</taxon>
    </lineage>
</organism>
<name>A0A921FN09_9MICC</name>
<comment type="similarity">
    <text evidence="1">Belongs to the LysR transcriptional regulatory family.</text>
</comment>
<dbReference type="PROSITE" id="PS50931">
    <property type="entry name" value="HTH_LYSR"/>
    <property type="match status" value="1"/>
</dbReference>
<feature type="domain" description="HTH lysR-type" evidence="5">
    <location>
        <begin position="1"/>
        <end position="58"/>
    </location>
</feature>
<evidence type="ECO:0000256" key="2">
    <source>
        <dbReference type="ARBA" id="ARBA00023015"/>
    </source>
</evidence>
<keyword evidence="3" id="KW-0238">DNA-binding</keyword>
<dbReference type="GO" id="GO:0032993">
    <property type="term" value="C:protein-DNA complex"/>
    <property type="evidence" value="ECO:0007669"/>
    <property type="project" value="TreeGrafter"/>
</dbReference>
<gene>
    <name evidence="6" type="ORF">K8V32_03925</name>
</gene>
<accession>A0A921FN09</accession>
<keyword evidence="2" id="KW-0805">Transcription regulation</keyword>
<dbReference type="PRINTS" id="PR00039">
    <property type="entry name" value="HTHLYSR"/>
</dbReference>
<dbReference type="PANTHER" id="PTHR30346">
    <property type="entry name" value="TRANSCRIPTIONAL DUAL REGULATOR HCAR-RELATED"/>
    <property type="match status" value="1"/>
</dbReference>
<evidence type="ECO:0000256" key="3">
    <source>
        <dbReference type="ARBA" id="ARBA00023125"/>
    </source>
</evidence>
<proteinExistence type="inferred from homology"/>
<protein>
    <submittedName>
        <fullName evidence="6">LysR family transcriptional regulator</fullName>
    </submittedName>
</protein>
<evidence type="ECO:0000313" key="7">
    <source>
        <dbReference type="Proteomes" id="UP000703315"/>
    </source>
</evidence>
<dbReference type="InterPro" id="IPR000847">
    <property type="entry name" value="LysR_HTH_N"/>
</dbReference>
<dbReference type="Pfam" id="PF03466">
    <property type="entry name" value="LysR_substrate"/>
    <property type="match status" value="1"/>
</dbReference>
<dbReference type="Gene3D" id="1.10.10.10">
    <property type="entry name" value="Winged helix-like DNA-binding domain superfamily/Winged helix DNA-binding domain"/>
    <property type="match status" value="1"/>
</dbReference>
<dbReference type="EMBL" id="DYXC01000052">
    <property type="protein sequence ID" value="HJF13937.1"/>
    <property type="molecule type" value="Genomic_DNA"/>
</dbReference>
<dbReference type="CDD" id="cd08414">
    <property type="entry name" value="PBP2_LTTR_aromatics_like"/>
    <property type="match status" value="1"/>
</dbReference>
<dbReference type="GO" id="GO:0003700">
    <property type="term" value="F:DNA-binding transcription factor activity"/>
    <property type="evidence" value="ECO:0007669"/>
    <property type="project" value="InterPro"/>
</dbReference>
<dbReference type="InterPro" id="IPR005119">
    <property type="entry name" value="LysR_subst-bd"/>
</dbReference>
<dbReference type="AlphaFoldDB" id="A0A921FN09"/>
<dbReference type="Proteomes" id="UP000703315">
    <property type="component" value="Unassembled WGS sequence"/>
</dbReference>
<dbReference type="PANTHER" id="PTHR30346:SF0">
    <property type="entry name" value="HCA OPERON TRANSCRIPTIONAL ACTIVATOR HCAR"/>
    <property type="match status" value="1"/>
</dbReference>
<dbReference type="GO" id="GO:0003677">
    <property type="term" value="F:DNA binding"/>
    <property type="evidence" value="ECO:0007669"/>
    <property type="project" value="UniProtKB-KW"/>
</dbReference>
<dbReference type="Pfam" id="PF00126">
    <property type="entry name" value="HTH_1"/>
    <property type="match status" value="1"/>
</dbReference>
<comment type="caution">
    <text evidence="6">The sequence shown here is derived from an EMBL/GenBank/DDBJ whole genome shotgun (WGS) entry which is preliminary data.</text>
</comment>
<dbReference type="SUPFAM" id="SSF53850">
    <property type="entry name" value="Periplasmic binding protein-like II"/>
    <property type="match status" value="1"/>
</dbReference>
<reference evidence="6" key="1">
    <citation type="journal article" date="2021" name="PeerJ">
        <title>Extensive microbial diversity within the chicken gut microbiome revealed by metagenomics and culture.</title>
        <authorList>
            <person name="Gilroy R."/>
            <person name="Ravi A."/>
            <person name="Getino M."/>
            <person name="Pursley I."/>
            <person name="Horton D.L."/>
            <person name="Alikhan N.F."/>
            <person name="Baker D."/>
            <person name="Gharbi K."/>
            <person name="Hall N."/>
            <person name="Watson M."/>
            <person name="Adriaenssens E.M."/>
            <person name="Foster-Nyarko E."/>
            <person name="Jarju S."/>
            <person name="Secka A."/>
            <person name="Antonio M."/>
            <person name="Oren A."/>
            <person name="Chaudhuri R.R."/>
            <person name="La Ragione R."/>
            <person name="Hildebrand F."/>
            <person name="Pallen M.J."/>
        </authorList>
    </citation>
    <scope>NUCLEOTIDE SEQUENCE</scope>
    <source>
        <strain evidence="6">ChiHjej13B12-14962</strain>
    </source>
</reference>
<evidence type="ECO:0000256" key="1">
    <source>
        <dbReference type="ARBA" id="ARBA00009437"/>
    </source>
</evidence>
<dbReference type="RefSeq" id="WP_303903187.1">
    <property type="nucleotide sequence ID" value="NZ_DYXC01000052.1"/>
</dbReference>
<dbReference type="FunFam" id="1.10.10.10:FF:000001">
    <property type="entry name" value="LysR family transcriptional regulator"/>
    <property type="match status" value="1"/>
</dbReference>
<evidence type="ECO:0000256" key="4">
    <source>
        <dbReference type="ARBA" id="ARBA00023163"/>
    </source>
</evidence>